<proteinExistence type="predicted"/>
<dbReference type="GO" id="GO:0046491">
    <property type="term" value="P:L-methylmalonyl-CoA metabolic process"/>
    <property type="evidence" value="ECO:0007669"/>
    <property type="project" value="TreeGrafter"/>
</dbReference>
<name>A0A328B5D7_9CAUL</name>
<dbReference type="GO" id="GO:0004493">
    <property type="term" value="F:methylmalonyl-CoA epimerase activity"/>
    <property type="evidence" value="ECO:0007669"/>
    <property type="project" value="TreeGrafter"/>
</dbReference>
<evidence type="ECO:0000259" key="2">
    <source>
        <dbReference type="PROSITE" id="PS51819"/>
    </source>
</evidence>
<dbReference type="Pfam" id="PF00903">
    <property type="entry name" value="Glyoxalase"/>
    <property type="match status" value="1"/>
</dbReference>
<dbReference type="PANTHER" id="PTHR43048:SF3">
    <property type="entry name" value="METHYLMALONYL-COA EPIMERASE, MITOCHONDRIAL"/>
    <property type="match status" value="1"/>
</dbReference>
<gene>
    <name evidence="3" type="ORF">DJ021_10800</name>
</gene>
<dbReference type="PROSITE" id="PS51819">
    <property type="entry name" value="VOC"/>
    <property type="match status" value="1"/>
</dbReference>
<evidence type="ECO:0000256" key="1">
    <source>
        <dbReference type="ARBA" id="ARBA00022723"/>
    </source>
</evidence>
<dbReference type="OrthoDB" id="4725692at2"/>
<organism evidence="3 4">
    <name type="scientific">Phenylobacterium hankyongense</name>
    <dbReference type="NCBI Taxonomy" id="1813876"/>
    <lineage>
        <taxon>Bacteria</taxon>
        <taxon>Pseudomonadati</taxon>
        <taxon>Pseudomonadota</taxon>
        <taxon>Alphaproteobacteria</taxon>
        <taxon>Caulobacterales</taxon>
        <taxon>Caulobacteraceae</taxon>
        <taxon>Phenylobacterium</taxon>
    </lineage>
</organism>
<evidence type="ECO:0000313" key="3">
    <source>
        <dbReference type="EMBL" id="RAK60258.1"/>
    </source>
</evidence>
<protein>
    <recommendedName>
        <fullName evidence="2">VOC domain-containing protein</fullName>
    </recommendedName>
</protein>
<dbReference type="InterPro" id="IPR051785">
    <property type="entry name" value="MMCE/EMCE_epimerase"/>
</dbReference>
<dbReference type="InterPro" id="IPR029068">
    <property type="entry name" value="Glyas_Bleomycin-R_OHBP_Dase"/>
</dbReference>
<feature type="domain" description="VOC" evidence="2">
    <location>
        <begin position="10"/>
        <end position="154"/>
    </location>
</feature>
<dbReference type="PANTHER" id="PTHR43048">
    <property type="entry name" value="METHYLMALONYL-COA EPIMERASE"/>
    <property type="match status" value="1"/>
</dbReference>
<accession>A0A328B5D7</accession>
<comment type="caution">
    <text evidence="3">The sequence shown here is derived from an EMBL/GenBank/DDBJ whole genome shotgun (WGS) entry which is preliminary data.</text>
</comment>
<evidence type="ECO:0000313" key="4">
    <source>
        <dbReference type="Proteomes" id="UP000249842"/>
    </source>
</evidence>
<dbReference type="AlphaFoldDB" id="A0A328B5D7"/>
<dbReference type="GO" id="GO:0046872">
    <property type="term" value="F:metal ion binding"/>
    <property type="evidence" value="ECO:0007669"/>
    <property type="project" value="UniProtKB-KW"/>
</dbReference>
<keyword evidence="4" id="KW-1185">Reference proteome</keyword>
<keyword evidence="1" id="KW-0479">Metal-binding</keyword>
<dbReference type="RefSeq" id="WP_111457551.1">
    <property type="nucleotide sequence ID" value="NZ_QFYP01000001.1"/>
</dbReference>
<dbReference type="SUPFAM" id="SSF54593">
    <property type="entry name" value="Glyoxalase/Bleomycin resistance protein/Dihydroxybiphenyl dioxygenase"/>
    <property type="match status" value="1"/>
</dbReference>
<dbReference type="InterPro" id="IPR037523">
    <property type="entry name" value="VOC_core"/>
</dbReference>
<dbReference type="CDD" id="cd06587">
    <property type="entry name" value="VOC"/>
    <property type="match status" value="1"/>
</dbReference>
<dbReference type="Proteomes" id="UP000249842">
    <property type="component" value="Unassembled WGS sequence"/>
</dbReference>
<dbReference type="InterPro" id="IPR004360">
    <property type="entry name" value="Glyas_Fos-R_dOase_dom"/>
</dbReference>
<dbReference type="Gene3D" id="3.10.180.10">
    <property type="entry name" value="2,3-Dihydroxybiphenyl 1,2-Dioxygenase, domain 1"/>
    <property type="match status" value="1"/>
</dbReference>
<dbReference type="EMBL" id="QFYP01000001">
    <property type="protein sequence ID" value="RAK60258.1"/>
    <property type="molecule type" value="Genomic_DNA"/>
</dbReference>
<sequence>MAEATWALTSFYHTVVNCRDLDSSVAFYKLLGFEVLNDRRHVTWPDFVAGIFGLRRANGRGVLMVLPTDRDGPMIDLIEWLEPRAAFPDPAQAAETVPRILAFRTRNVLQAHQALSAQGVRFTREVYEPAPELGLVGSCCCHDPNGNLIELIELQPGVRHSRANEALARTQ</sequence>
<reference evidence="4" key="1">
    <citation type="submission" date="2018-05" db="EMBL/GenBank/DDBJ databases">
        <authorList>
            <person name="Li X."/>
        </authorList>
    </citation>
    <scope>NUCLEOTIDE SEQUENCE [LARGE SCALE GENOMIC DNA]</scope>
    <source>
        <strain evidence="4">HKS-05</strain>
    </source>
</reference>